<feature type="transmembrane region" description="Helical" evidence="2">
    <location>
        <begin position="208"/>
        <end position="232"/>
    </location>
</feature>
<evidence type="ECO:0000313" key="4">
    <source>
        <dbReference type="EMBL" id="KAK9696039.1"/>
    </source>
</evidence>
<dbReference type="InterPro" id="IPR028939">
    <property type="entry name" value="P5C_Rdtase_cat_N"/>
</dbReference>
<dbReference type="Gene3D" id="3.40.50.720">
    <property type="entry name" value="NAD(P)-binding Rossmann-like Domain"/>
    <property type="match status" value="1"/>
</dbReference>
<dbReference type="InterPro" id="IPR036291">
    <property type="entry name" value="NAD(P)-bd_dom_sf"/>
</dbReference>
<feature type="domain" description="Pyrroline-5-carboxylate reductase catalytic N-terminal" evidence="3">
    <location>
        <begin position="22"/>
        <end position="110"/>
    </location>
</feature>
<keyword evidence="2" id="KW-1133">Transmembrane helix</keyword>
<dbReference type="PANTHER" id="PTHR14239">
    <property type="entry name" value="DUDULIN-RELATED"/>
    <property type="match status" value="1"/>
</dbReference>
<accession>A0ABR2VSS8</accession>
<dbReference type="EMBL" id="JASJQH010008009">
    <property type="protein sequence ID" value="KAK9696039.1"/>
    <property type="molecule type" value="Genomic_DNA"/>
</dbReference>
<sequence length="434" mass="48263">MSDINLVHNPDHSENALSEKTQIAVLGTGWFGRAMSKRLLDSGYQVLLGTRNPTRAKGNFKLPVEPVNYVEAIQKTDIVILCLPQQAHSSFIKDYGSFVKGKIVIDVTNPLHYHSGNDLNMSIAENLQAALPEARVVKAFNTLSAYSLEVHTHGLTREVYICTNDPGVLRKVSEMVRKIGYTPVDSGTLAMSRSVEAMPLSFFENWRLPLAVCAGLHIFFFLYLLITRYVIVATPNYNNLPLFGFNSTVADTALGLFSLANLAGCVANIFQLVRGRANQPFPPWLANWLNSRKQLGLLGFLYMGVHIFMSTSYAHLYRHIVGGYINGPAQAGLLLAHISALIYSILWVVSLPSVGNLLSWREWRFIQSTLGWTALALGFIHTVLMVYPFWMMVVNIPNIAMLGSILPVLAFILKFFLLLPPVQSKIQLIQQGKA</sequence>
<dbReference type="Pfam" id="PF03807">
    <property type="entry name" value="F420_oxidored"/>
    <property type="match status" value="1"/>
</dbReference>
<dbReference type="Proteomes" id="UP001479436">
    <property type="component" value="Unassembled WGS sequence"/>
</dbReference>
<protein>
    <submittedName>
        <fullName evidence="4">Metalloreductase steap2</fullName>
    </submittedName>
</protein>
<dbReference type="PANTHER" id="PTHR14239:SF0">
    <property type="entry name" value="F420-DEPENDENT NADP REDUCTASE"/>
    <property type="match status" value="1"/>
</dbReference>
<feature type="transmembrane region" description="Helical" evidence="2">
    <location>
        <begin position="370"/>
        <end position="390"/>
    </location>
</feature>
<reference evidence="4 5" key="1">
    <citation type="submission" date="2023-04" db="EMBL/GenBank/DDBJ databases">
        <title>Genome of Basidiobolus ranarum AG-B5.</title>
        <authorList>
            <person name="Stajich J.E."/>
            <person name="Carter-House D."/>
            <person name="Gryganskyi A."/>
        </authorList>
    </citation>
    <scope>NUCLEOTIDE SEQUENCE [LARGE SCALE GENOMIC DNA]</scope>
    <source>
        <strain evidence="4 5">AG-B5</strain>
    </source>
</reference>
<evidence type="ECO:0000256" key="1">
    <source>
        <dbReference type="ARBA" id="ARBA00023002"/>
    </source>
</evidence>
<keyword evidence="1" id="KW-0560">Oxidoreductase</keyword>
<feature type="transmembrane region" description="Helical" evidence="2">
    <location>
        <begin position="334"/>
        <end position="358"/>
    </location>
</feature>
<feature type="transmembrane region" description="Helical" evidence="2">
    <location>
        <begin position="294"/>
        <end position="314"/>
    </location>
</feature>
<keyword evidence="2" id="KW-0472">Membrane</keyword>
<evidence type="ECO:0000256" key="2">
    <source>
        <dbReference type="SAM" id="Phobius"/>
    </source>
</evidence>
<gene>
    <name evidence="4" type="primary">STEAP2</name>
    <name evidence="4" type="ORF">K7432_012664</name>
</gene>
<keyword evidence="2" id="KW-0812">Transmembrane</keyword>
<evidence type="ECO:0000259" key="3">
    <source>
        <dbReference type="Pfam" id="PF03807"/>
    </source>
</evidence>
<dbReference type="InterPro" id="IPR051267">
    <property type="entry name" value="STEAP_metalloreductase"/>
</dbReference>
<organism evidence="4 5">
    <name type="scientific">Basidiobolus ranarum</name>
    <dbReference type="NCBI Taxonomy" id="34480"/>
    <lineage>
        <taxon>Eukaryota</taxon>
        <taxon>Fungi</taxon>
        <taxon>Fungi incertae sedis</taxon>
        <taxon>Zoopagomycota</taxon>
        <taxon>Entomophthoromycotina</taxon>
        <taxon>Basidiobolomycetes</taxon>
        <taxon>Basidiobolales</taxon>
        <taxon>Basidiobolaceae</taxon>
        <taxon>Basidiobolus</taxon>
    </lineage>
</organism>
<name>A0ABR2VSS8_9FUNG</name>
<feature type="transmembrane region" description="Helical" evidence="2">
    <location>
        <begin position="252"/>
        <end position="273"/>
    </location>
</feature>
<feature type="transmembrane region" description="Helical" evidence="2">
    <location>
        <begin position="396"/>
        <end position="419"/>
    </location>
</feature>
<evidence type="ECO:0000313" key="5">
    <source>
        <dbReference type="Proteomes" id="UP001479436"/>
    </source>
</evidence>
<dbReference type="SUPFAM" id="SSF51735">
    <property type="entry name" value="NAD(P)-binding Rossmann-fold domains"/>
    <property type="match status" value="1"/>
</dbReference>
<keyword evidence="5" id="KW-1185">Reference proteome</keyword>
<comment type="caution">
    <text evidence="4">The sequence shown here is derived from an EMBL/GenBank/DDBJ whole genome shotgun (WGS) entry which is preliminary data.</text>
</comment>
<proteinExistence type="predicted"/>